<sequence>MAQSLIRRIITLVFIVSAANARPQFFQGLANTASNAVTNAANAVITRFDNFINELGEYAYT</sequence>
<accession>A0A8K0G9I0</accession>
<proteinExistence type="predicted"/>
<protein>
    <submittedName>
        <fullName evidence="2">Uncharacterized protein</fullName>
    </submittedName>
</protein>
<comment type="caution">
    <text evidence="2">The sequence shown here is derived from an EMBL/GenBank/DDBJ whole genome shotgun (WGS) entry which is preliminary data.</text>
</comment>
<keyword evidence="3" id="KW-1185">Reference proteome</keyword>
<dbReference type="Proteomes" id="UP000801492">
    <property type="component" value="Unassembled WGS sequence"/>
</dbReference>
<dbReference type="AlphaFoldDB" id="A0A8K0G9I0"/>
<gene>
    <name evidence="2" type="ORF">ILUMI_09595</name>
</gene>
<feature type="non-terminal residue" evidence="2">
    <location>
        <position position="1"/>
    </location>
</feature>
<evidence type="ECO:0000256" key="1">
    <source>
        <dbReference type="SAM" id="SignalP"/>
    </source>
</evidence>
<name>A0A8K0G9I0_IGNLU</name>
<feature type="signal peptide" evidence="1">
    <location>
        <begin position="1"/>
        <end position="21"/>
    </location>
</feature>
<reference evidence="2" key="1">
    <citation type="submission" date="2019-08" db="EMBL/GenBank/DDBJ databases">
        <title>The genome of the North American firefly Photinus pyralis.</title>
        <authorList>
            <consortium name="Photinus pyralis genome working group"/>
            <person name="Fallon T.R."/>
            <person name="Sander Lower S.E."/>
            <person name="Weng J.-K."/>
        </authorList>
    </citation>
    <scope>NUCLEOTIDE SEQUENCE</scope>
    <source>
        <strain evidence="2">TRF0915ILg1</strain>
        <tissue evidence="2">Whole body</tissue>
    </source>
</reference>
<organism evidence="2 3">
    <name type="scientific">Ignelater luminosus</name>
    <name type="common">Cucubano</name>
    <name type="synonym">Pyrophorus luminosus</name>
    <dbReference type="NCBI Taxonomy" id="2038154"/>
    <lineage>
        <taxon>Eukaryota</taxon>
        <taxon>Metazoa</taxon>
        <taxon>Ecdysozoa</taxon>
        <taxon>Arthropoda</taxon>
        <taxon>Hexapoda</taxon>
        <taxon>Insecta</taxon>
        <taxon>Pterygota</taxon>
        <taxon>Neoptera</taxon>
        <taxon>Endopterygota</taxon>
        <taxon>Coleoptera</taxon>
        <taxon>Polyphaga</taxon>
        <taxon>Elateriformia</taxon>
        <taxon>Elateroidea</taxon>
        <taxon>Elateridae</taxon>
        <taxon>Agrypninae</taxon>
        <taxon>Pyrophorini</taxon>
        <taxon>Ignelater</taxon>
    </lineage>
</organism>
<dbReference type="EMBL" id="VTPC01004931">
    <property type="protein sequence ID" value="KAF2896580.1"/>
    <property type="molecule type" value="Genomic_DNA"/>
</dbReference>
<keyword evidence="1" id="KW-0732">Signal</keyword>
<evidence type="ECO:0000313" key="2">
    <source>
        <dbReference type="EMBL" id="KAF2896580.1"/>
    </source>
</evidence>
<evidence type="ECO:0000313" key="3">
    <source>
        <dbReference type="Proteomes" id="UP000801492"/>
    </source>
</evidence>
<feature type="chain" id="PRO_5035428599" evidence="1">
    <location>
        <begin position="22"/>
        <end position="61"/>
    </location>
</feature>